<dbReference type="Proteomes" id="UP000197138">
    <property type="component" value="Unassembled WGS sequence"/>
</dbReference>
<comment type="caution">
    <text evidence="1">The sequence shown here is derived from an EMBL/GenBank/DDBJ whole genome shotgun (WGS) entry which is preliminary data.</text>
</comment>
<accession>A0A218X4H2</accession>
<organism evidence="1 2">
    <name type="scientific">Punica granatum</name>
    <name type="common">Pomegranate</name>
    <dbReference type="NCBI Taxonomy" id="22663"/>
    <lineage>
        <taxon>Eukaryota</taxon>
        <taxon>Viridiplantae</taxon>
        <taxon>Streptophyta</taxon>
        <taxon>Embryophyta</taxon>
        <taxon>Tracheophyta</taxon>
        <taxon>Spermatophyta</taxon>
        <taxon>Magnoliopsida</taxon>
        <taxon>eudicotyledons</taxon>
        <taxon>Gunneridae</taxon>
        <taxon>Pentapetalae</taxon>
        <taxon>rosids</taxon>
        <taxon>malvids</taxon>
        <taxon>Myrtales</taxon>
        <taxon>Lythraceae</taxon>
        <taxon>Punica</taxon>
    </lineage>
</organism>
<evidence type="ECO:0000313" key="1">
    <source>
        <dbReference type="EMBL" id="OWM80125.1"/>
    </source>
</evidence>
<evidence type="ECO:0000313" key="2">
    <source>
        <dbReference type="Proteomes" id="UP000197138"/>
    </source>
</evidence>
<dbReference type="EMBL" id="MTKT01002344">
    <property type="protein sequence ID" value="OWM80125.1"/>
    <property type="molecule type" value="Genomic_DNA"/>
</dbReference>
<reference evidence="2" key="1">
    <citation type="journal article" date="2017" name="Plant J.">
        <title>The pomegranate (Punica granatum L.) genome and the genomics of punicalagin biosynthesis.</title>
        <authorList>
            <person name="Qin G."/>
            <person name="Xu C."/>
            <person name="Ming R."/>
            <person name="Tang H."/>
            <person name="Guyot R."/>
            <person name="Kramer E.M."/>
            <person name="Hu Y."/>
            <person name="Yi X."/>
            <person name="Qi Y."/>
            <person name="Xu X."/>
            <person name="Gao Z."/>
            <person name="Pan H."/>
            <person name="Jian J."/>
            <person name="Tian Y."/>
            <person name="Yue Z."/>
            <person name="Xu Y."/>
        </authorList>
    </citation>
    <scope>NUCLEOTIDE SEQUENCE [LARGE SCALE GENOMIC DNA]</scope>
    <source>
        <strain evidence="2">cv. Dabenzi</strain>
    </source>
</reference>
<dbReference type="AlphaFoldDB" id="A0A218X4H2"/>
<proteinExistence type="predicted"/>
<name>A0A218X4H2_PUNGR</name>
<sequence>MNSETQSESYSMVLVVPGYVQTRFWVPFTCQWVGPPGAPSEKTFVRVWDTAQPKQDTSKMRPDASLVTLAPGGIFRVPYWAPFEASVIW</sequence>
<protein>
    <submittedName>
        <fullName evidence="1">Uncharacterized protein</fullName>
    </submittedName>
</protein>
<gene>
    <name evidence="1" type="ORF">CDL15_Pgr002566</name>
</gene>